<dbReference type="STRING" id="1678840.ATC1_12299"/>
<dbReference type="PANTHER" id="PTHR43153:SF1">
    <property type="entry name" value="ELECTRON TRANSFER FLAVOPROTEIN SUBUNIT ALPHA, MITOCHONDRIAL"/>
    <property type="match status" value="1"/>
</dbReference>
<dbReference type="EMBL" id="DF968180">
    <property type="protein sequence ID" value="GAP39764.1"/>
    <property type="molecule type" value="Genomic_DNA"/>
</dbReference>
<comment type="similarity">
    <text evidence="1">Belongs to the ETF alpha-subunit/FixB family.</text>
</comment>
<gene>
    <name evidence="3" type="ORF">ATC1_12299</name>
</gene>
<dbReference type="Gene3D" id="3.40.50.620">
    <property type="entry name" value="HUPs"/>
    <property type="match status" value="1"/>
</dbReference>
<dbReference type="RefSeq" id="WP_062278470.1">
    <property type="nucleotide sequence ID" value="NZ_DF968180.1"/>
</dbReference>
<dbReference type="SUPFAM" id="SSF54862">
    <property type="entry name" value="4Fe-4S ferredoxins"/>
    <property type="match status" value="1"/>
</dbReference>
<accession>A0A0K8PB77</accession>
<feature type="domain" description="Electron transfer flavoprotein alpha/beta-subunit N-terminal" evidence="2">
    <location>
        <begin position="73"/>
        <end position="261"/>
    </location>
</feature>
<dbReference type="Pfam" id="PF01012">
    <property type="entry name" value="ETF"/>
    <property type="match status" value="1"/>
</dbReference>
<dbReference type="Pfam" id="PF00766">
    <property type="entry name" value="ETF_alpha"/>
    <property type="match status" value="1"/>
</dbReference>
<dbReference type="Gene3D" id="3.40.50.1220">
    <property type="entry name" value="TPP-binding domain"/>
    <property type="match status" value="1"/>
</dbReference>
<name>A0A0K8PB77_9CHLR</name>
<evidence type="ECO:0000256" key="1">
    <source>
        <dbReference type="ARBA" id="ARBA00005817"/>
    </source>
</evidence>
<evidence type="ECO:0000313" key="4">
    <source>
        <dbReference type="Proteomes" id="UP000053370"/>
    </source>
</evidence>
<dbReference type="Proteomes" id="UP000053370">
    <property type="component" value="Unassembled WGS sequence"/>
</dbReference>
<dbReference type="InterPro" id="IPR014731">
    <property type="entry name" value="ETF_asu_C"/>
</dbReference>
<evidence type="ECO:0000313" key="3">
    <source>
        <dbReference type="EMBL" id="GAP39764.1"/>
    </source>
</evidence>
<dbReference type="GO" id="GO:0009055">
    <property type="term" value="F:electron transfer activity"/>
    <property type="evidence" value="ECO:0007669"/>
    <property type="project" value="InterPro"/>
</dbReference>
<dbReference type="SUPFAM" id="SSF52402">
    <property type="entry name" value="Adenine nucleotide alpha hydrolases-like"/>
    <property type="match status" value="1"/>
</dbReference>
<dbReference type="CDD" id="cd01715">
    <property type="entry name" value="ETF_alpha"/>
    <property type="match status" value="1"/>
</dbReference>
<organism evidence="3">
    <name type="scientific">Flexilinea flocculi</name>
    <dbReference type="NCBI Taxonomy" id="1678840"/>
    <lineage>
        <taxon>Bacteria</taxon>
        <taxon>Bacillati</taxon>
        <taxon>Chloroflexota</taxon>
        <taxon>Anaerolineae</taxon>
        <taxon>Anaerolineales</taxon>
        <taxon>Anaerolineaceae</taxon>
        <taxon>Flexilinea</taxon>
    </lineage>
</organism>
<reference evidence="3" key="1">
    <citation type="journal article" date="2015" name="Genome Announc.">
        <title>Draft Genome Sequence of Anaerolineae Strain TC1, a Novel Isolate from a Methanogenic Wastewater Treatment System.</title>
        <authorList>
            <person name="Matsuura N."/>
            <person name="Tourlousse D.M."/>
            <person name="Sun L."/>
            <person name="Toyonaga M."/>
            <person name="Kuroda K."/>
            <person name="Ohashi A."/>
            <person name="Cruz R."/>
            <person name="Yamaguchi T."/>
            <person name="Sekiguchi Y."/>
        </authorList>
    </citation>
    <scope>NUCLEOTIDE SEQUENCE [LARGE SCALE GENOMIC DNA]</scope>
    <source>
        <strain evidence="3">TC1</strain>
    </source>
</reference>
<dbReference type="InterPro" id="IPR033947">
    <property type="entry name" value="ETF_alpha_N"/>
</dbReference>
<dbReference type="GO" id="GO:0050660">
    <property type="term" value="F:flavin adenine dinucleotide binding"/>
    <property type="evidence" value="ECO:0007669"/>
    <property type="project" value="InterPro"/>
</dbReference>
<dbReference type="SMART" id="SM00893">
    <property type="entry name" value="ETF"/>
    <property type="match status" value="1"/>
</dbReference>
<dbReference type="GO" id="GO:0033539">
    <property type="term" value="P:fatty acid beta-oxidation using acyl-CoA dehydrogenase"/>
    <property type="evidence" value="ECO:0007669"/>
    <property type="project" value="TreeGrafter"/>
</dbReference>
<protein>
    <submittedName>
        <fullName evidence="3">Electron transfer flavoprotein, alpha subunit</fullName>
    </submittedName>
</protein>
<keyword evidence="4" id="KW-1185">Reference proteome</keyword>
<dbReference type="PANTHER" id="PTHR43153">
    <property type="entry name" value="ELECTRON TRANSFER FLAVOPROTEIN ALPHA"/>
    <property type="match status" value="1"/>
</dbReference>
<dbReference type="InterPro" id="IPR029035">
    <property type="entry name" value="DHS-like_NAD/FAD-binding_dom"/>
</dbReference>
<dbReference type="InterPro" id="IPR001308">
    <property type="entry name" value="ETF_a/FixB"/>
</dbReference>
<dbReference type="OrthoDB" id="9770286at2"/>
<dbReference type="PATRIC" id="fig|1678840.3.peg.860"/>
<dbReference type="AlphaFoldDB" id="A0A0K8PB77"/>
<dbReference type="SUPFAM" id="SSF52467">
    <property type="entry name" value="DHS-like NAD/FAD-binding domain"/>
    <property type="match status" value="1"/>
</dbReference>
<sequence>MAGIIVHPEKIISYADIENLCPFGAIEVFPDQTVQINAGCRLCKVCVRKGPEGVFEYREEVISAANKAEWQGITVYGEICPDKTVHPVAYELLGKARELADKVGCKVCLLLIGNHLNQNLEDFFHYGADTIFLYDHPILEDFQVERYAGIMEDYVAKQKPSVILIGGTPSGRSLAPRIAARLKTGLTADCTQLDMQPNSDLDQIRPAFGGNIMAHIRTPYHRPQFATVRYKIFSAMEPDLSRKGDLIFCALPEKLQCRSRQLEIGIKPKIKNIEDMDILVVAGRGIKKKEDLALLRRLSERLGGDLACTRPLIEAGWMDARKQIGLSGRTVKPKLLIACGISGSVQFAAGIKASEMIISINTDPDAAINQIANIAVIGDLYSVIPALLEKLG</sequence>
<evidence type="ECO:0000259" key="2">
    <source>
        <dbReference type="SMART" id="SM00893"/>
    </source>
</evidence>
<proteinExistence type="inferred from homology"/>
<dbReference type="InterPro" id="IPR014729">
    <property type="entry name" value="Rossmann-like_a/b/a_fold"/>
</dbReference>
<dbReference type="InterPro" id="IPR014730">
    <property type="entry name" value="ETF_a/b_N"/>
</dbReference>